<organism evidence="3">
    <name type="scientific">Schistocephalus solidus</name>
    <name type="common">Tapeworm</name>
    <dbReference type="NCBI Taxonomy" id="70667"/>
    <lineage>
        <taxon>Eukaryota</taxon>
        <taxon>Metazoa</taxon>
        <taxon>Spiralia</taxon>
        <taxon>Lophotrochozoa</taxon>
        <taxon>Platyhelminthes</taxon>
        <taxon>Cestoda</taxon>
        <taxon>Eucestoda</taxon>
        <taxon>Diphyllobothriidea</taxon>
        <taxon>Diphyllobothriidae</taxon>
        <taxon>Schistocephalus</taxon>
    </lineage>
</organism>
<dbReference type="WBParaSite" id="SSLN_0000202501-mRNA-1">
    <property type="protein sequence ID" value="SSLN_0000202501-mRNA-1"/>
    <property type="gene ID" value="SSLN_0000202501"/>
</dbReference>
<keyword evidence="2" id="KW-1185">Reference proteome</keyword>
<accession>A0A183SCK9</accession>
<evidence type="ECO:0000313" key="2">
    <source>
        <dbReference type="Proteomes" id="UP000275846"/>
    </source>
</evidence>
<dbReference type="EMBL" id="UYSU01010922">
    <property type="protein sequence ID" value="VDL88341.1"/>
    <property type="molecule type" value="Genomic_DNA"/>
</dbReference>
<proteinExistence type="predicted"/>
<name>A0A183SCK9_SCHSO</name>
<dbReference type="Proteomes" id="UP000275846">
    <property type="component" value="Unassembled WGS sequence"/>
</dbReference>
<protein>
    <submittedName>
        <fullName evidence="3">Reverse transcriptase domain-containing protein</fullName>
    </submittedName>
</protein>
<evidence type="ECO:0000313" key="3">
    <source>
        <dbReference type="WBParaSite" id="SSLN_0000202501-mRNA-1"/>
    </source>
</evidence>
<sequence>ISKTRPSSISTNGRGTGNSVIIAETSRCSTSQWKIFARIPFNRLNGHLKQGLLPESQCGFRRHRGTTDMITCQLQEKFQEMRTHLYTTFVDLNGHLKQGLLPESQCGFRRHRGTTDMIFAARSRKANVASADTAEQPI</sequence>
<reference evidence="1 2" key="2">
    <citation type="submission" date="2018-11" db="EMBL/GenBank/DDBJ databases">
        <authorList>
            <consortium name="Pathogen Informatics"/>
        </authorList>
    </citation>
    <scope>NUCLEOTIDE SEQUENCE [LARGE SCALE GENOMIC DNA]</scope>
    <source>
        <strain evidence="1 2">NST_G2</strain>
    </source>
</reference>
<dbReference type="OrthoDB" id="10070415at2759"/>
<gene>
    <name evidence="1" type="ORF">SSLN_LOCUS1956</name>
</gene>
<dbReference type="AlphaFoldDB" id="A0A183SCK9"/>
<reference evidence="3" key="1">
    <citation type="submission" date="2016-06" db="UniProtKB">
        <authorList>
            <consortium name="WormBaseParasite"/>
        </authorList>
    </citation>
    <scope>IDENTIFICATION</scope>
</reference>
<evidence type="ECO:0000313" key="1">
    <source>
        <dbReference type="EMBL" id="VDL88341.1"/>
    </source>
</evidence>